<dbReference type="SUPFAM" id="SSF109604">
    <property type="entry name" value="HD-domain/PDEase-like"/>
    <property type="match status" value="1"/>
</dbReference>
<dbReference type="PROSITE" id="PS51832">
    <property type="entry name" value="HD_GYP"/>
    <property type="match status" value="1"/>
</dbReference>
<dbReference type="Pfam" id="PF11871">
    <property type="entry name" value="DUF3391"/>
    <property type="match status" value="1"/>
</dbReference>
<dbReference type="GO" id="GO:0008081">
    <property type="term" value="F:phosphoric diester hydrolase activity"/>
    <property type="evidence" value="ECO:0007669"/>
    <property type="project" value="UniProtKB-ARBA"/>
</dbReference>
<dbReference type="InterPro" id="IPR052020">
    <property type="entry name" value="Cyclic_di-GMP/3'3'-cGAMP_PDE"/>
</dbReference>
<sequence length="430" mass="47548">MTATANSRYVTPDQLRTGMYVCLDLPWFRHPFTFSNFKIANQGQIKEIRGLGLSRVRVDPGQSDEGVLDELDGGDGLAPEVSEVEVDIPTPTEVPPEISARMARQSERRQRVSEVERAFLKAAGVMRNVHQNLFASPKVCLEEVGALVGEMVSAFLRAPDSTLHVMSEKAGGEDAYYHGLNTSVLCMMLAKDLGLTVDEGQTLGVAAMLHDLGHVDIPDKVLRKREALTRAEQELRNMHCEYGVRRGQQIGLSVAALRVIAQHHECADGSGFPKRLKGDEIDPLARIVALVNHYDNLCNPVDLTRALTPHEALSLMFAQRRQKFDARALQLLVRRLGVYPPGSIVVLSNDAIAMVTSVNSRAPLRPWVVVHDPAVPKDEALSLDLEHEPEVNICKALRPVQLPTAVYDYLSPRKRVTYFFDAEPGDGSRP</sequence>
<dbReference type="AlphaFoldDB" id="A0A6C1B249"/>
<accession>A0A6C1B249</accession>
<evidence type="ECO:0000259" key="1">
    <source>
        <dbReference type="PROSITE" id="PS51832"/>
    </source>
</evidence>
<protein>
    <submittedName>
        <fullName evidence="2">DUF3391 domain-containing protein</fullName>
    </submittedName>
</protein>
<name>A0A6C1B249_9RHOO</name>
<reference evidence="2 3" key="1">
    <citation type="submission" date="2020-02" db="EMBL/GenBank/DDBJ databases">
        <title>Nitrogenibacter mangrovi gen. nov., sp. nov. isolated from mangrove sediment, a denitrifying betaproteobacterium.</title>
        <authorList>
            <person name="Liao H."/>
            <person name="Tian Y."/>
        </authorList>
    </citation>
    <scope>NUCLEOTIDE SEQUENCE [LARGE SCALE GENOMIC DNA]</scope>
    <source>
        <strain evidence="2 3">M9-3-2</strain>
    </source>
</reference>
<dbReference type="Proteomes" id="UP000501991">
    <property type="component" value="Chromosome"/>
</dbReference>
<keyword evidence="3" id="KW-1185">Reference proteome</keyword>
<dbReference type="PANTHER" id="PTHR45228">
    <property type="entry name" value="CYCLIC DI-GMP PHOSPHODIESTERASE TM_0186-RELATED"/>
    <property type="match status" value="1"/>
</dbReference>
<dbReference type="InterPro" id="IPR037522">
    <property type="entry name" value="HD_GYP_dom"/>
</dbReference>
<dbReference type="CDD" id="cd00077">
    <property type="entry name" value="HDc"/>
    <property type="match status" value="1"/>
</dbReference>
<dbReference type="Pfam" id="PF13487">
    <property type="entry name" value="HD_5"/>
    <property type="match status" value="1"/>
</dbReference>
<dbReference type="EMBL" id="CP048836">
    <property type="protein sequence ID" value="QID17712.1"/>
    <property type="molecule type" value="Genomic_DNA"/>
</dbReference>
<evidence type="ECO:0000313" key="2">
    <source>
        <dbReference type="EMBL" id="QID17712.1"/>
    </source>
</evidence>
<dbReference type="SMART" id="SM00471">
    <property type="entry name" value="HDc"/>
    <property type="match status" value="1"/>
</dbReference>
<feature type="domain" description="HD-GYP" evidence="1">
    <location>
        <begin position="155"/>
        <end position="348"/>
    </location>
</feature>
<dbReference type="KEGG" id="azq:G3580_08680"/>
<dbReference type="InterPro" id="IPR021812">
    <property type="entry name" value="DUF3391"/>
</dbReference>
<dbReference type="RefSeq" id="WP_173764875.1">
    <property type="nucleotide sequence ID" value="NZ_CP048836.1"/>
</dbReference>
<dbReference type="Gene3D" id="1.10.3210.10">
    <property type="entry name" value="Hypothetical protein af1432"/>
    <property type="match status" value="1"/>
</dbReference>
<evidence type="ECO:0000313" key="3">
    <source>
        <dbReference type="Proteomes" id="UP000501991"/>
    </source>
</evidence>
<gene>
    <name evidence="2" type="ORF">G3580_08680</name>
</gene>
<dbReference type="PANTHER" id="PTHR45228:SF4">
    <property type="entry name" value="LIPOPROTEIN"/>
    <property type="match status" value="1"/>
</dbReference>
<proteinExistence type="predicted"/>
<dbReference type="InterPro" id="IPR003607">
    <property type="entry name" value="HD/PDEase_dom"/>
</dbReference>
<organism evidence="2 3">
    <name type="scientific">Nitrogeniibacter mangrovi</name>
    <dbReference type="NCBI Taxonomy" id="2016596"/>
    <lineage>
        <taxon>Bacteria</taxon>
        <taxon>Pseudomonadati</taxon>
        <taxon>Pseudomonadota</taxon>
        <taxon>Betaproteobacteria</taxon>
        <taxon>Rhodocyclales</taxon>
        <taxon>Zoogloeaceae</taxon>
        <taxon>Nitrogeniibacter</taxon>
    </lineage>
</organism>